<proteinExistence type="evidence at transcript level"/>
<accession>Q9WU73</accession>
<evidence type="ECO:0000313" key="5">
    <source>
        <dbReference type="MGI" id="MGI:1858622"/>
    </source>
</evidence>
<feature type="region of interest" description="Disordered" evidence="1">
    <location>
        <begin position="59"/>
        <end position="107"/>
    </location>
</feature>
<evidence type="ECO:0000313" key="3">
    <source>
        <dbReference type="EMBL" id="AAI45147.1"/>
    </source>
</evidence>
<reference evidence="4" key="2">
    <citation type="submission" date="2001-04" db="EMBL/GenBank/DDBJ databases">
        <title>Mus musculus VAMP5 gene, complete genomic sequence.</title>
        <authorList>
            <person name="Bui T.D."/>
            <person name="Lu L."/>
            <person name="Hong W."/>
        </authorList>
    </citation>
    <scope>NUCLEOTIDE SEQUENCE</scope>
    <source>
        <strain evidence="4">129/SvJ</strain>
    </source>
</reference>
<reference evidence="2" key="1">
    <citation type="submission" date="1999-01" db="EMBL/GenBank/DDBJ databases">
        <title>A putative mouse gene lying 3' of VAMP-5 gene.</title>
        <authorList>
            <person name="Bui T.D."/>
            <person name="Lu L."/>
            <person name="Hong W."/>
        </authorList>
    </citation>
    <scope>NUCLEOTIDE SEQUENCE</scope>
</reference>
<dbReference type="AGR" id="MGI:1858622"/>
<protein>
    <submittedName>
        <fullName evidence="2 4">cAMP protein</fullName>
    </submittedName>
    <submittedName>
        <fullName evidence="3">Vesicle-associated membrane protein 5</fullName>
    </submittedName>
</protein>
<evidence type="ECO:0000313" key="4">
    <source>
        <dbReference type="EMBL" id="AAK38123.1"/>
    </source>
</evidence>
<sequence length="107" mass="11977">MPALYEQSPGVDGGAYIYSFSTQEVETGGIQIQDHPWLQLVRSYSGLYERPCLKRKKNGWRAGPEIKSTGYSSRGSRFSSQHPHGSSQLSLTLVPKDLTPSHRHTCR</sequence>
<dbReference type="EMBL" id="AF229836">
    <property type="protein sequence ID" value="AAK38123.1"/>
    <property type="molecule type" value="Genomic_DNA"/>
</dbReference>
<organism evidence="2">
    <name type="scientific">Mus musculus</name>
    <name type="common">Mouse</name>
    <dbReference type="NCBI Taxonomy" id="10090"/>
    <lineage>
        <taxon>Eukaryota</taxon>
        <taxon>Metazoa</taxon>
        <taxon>Chordata</taxon>
        <taxon>Craniata</taxon>
        <taxon>Vertebrata</taxon>
        <taxon>Euteleostomi</taxon>
        <taxon>Mammalia</taxon>
        <taxon>Eutheria</taxon>
        <taxon>Euarchontoglires</taxon>
        <taxon>Glires</taxon>
        <taxon>Rodentia</taxon>
        <taxon>Myomorpha</taxon>
        <taxon>Muroidea</taxon>
        <taxon>Muridae</taxon>
        <taxon>Murinae</taxon>
        <taxon>Mus</taxon>
        <taxon>Mus</taxon>
    </lineage>
</organism>
<dbReference type="EMBL" id="AF119384">
    <property type="protein sequence ID" value="AAD29365.1"/>
    <property type="molecule type" value="mRNA"/>
</dbReference>
<evidence type="ECO:0000256" key="1">
    <source>
        <dbReference type="SAM" id="MobiDB-lite"/>
    </source>
</evidence>
<dbReference type="EMBL" id="BC145146">
    <property type="protein sequence ID" value="AAI45147.1"/>
    <property type="molecule type" value="mRNA"/>
</dbReference>
<dbReference type="AlphaFoldDB" id="Q9WU73"/>
<feature type="compositionally biased region" description="Polar residues" evidence="1">
    <location>
        <begin position="69"/>
        <end position="91"/>
    </location>
</feature>
<gene>
    <name evidence="3 5" type="primary">Vamp5</name>
    <name evidence="5" type="synonym">AF119384</name>
    <name evidence="2" type="synonym">Camp</name>
</gene>
<reference evidence="3" key="3">
    <citation type="journal article" date="2004" name="Genome Res.">
        <title>The status, quality, and expansion of the NIH full-length cDNA project: the Mammalian Gene Collection (MGC).</title>
        <authorList>
            <consortium name="The MGC Project Team"/>
            <person name="Gerhard D.S."/>
            <person name="Wagner L."/>
            <person name="Feingold E.A."/>
            <person name="Shenmen C.M."/>
            <person name="Grouse L.H."/>
            <person name="Schuler G."/>
            <person name="Klein S.L."/>
            <person name="Old S."/>
            <person name="Rasooly R."/>
            <person name="Good P."/>
            <person name="Guyer M."/>
            <person name="Peck A.M."/>
            <person name="Derge J.G."/>
            <person name="Lipman D."/>
            <person name="Collins F.S."/>
            <person name="Jang W."/>
            <person name="Sherry S."/>
            <person name="Feolo M."/>
            <person name="Misquitta L."/>
            <person name="Lee E."/>
            <person name="Rotmistrovsky K."/>
            <person name="Greenhut S.F."/>
            <person name="Schaefer C.F."/>
            <person name="Buetow K."/>
            <person name="Bonner T.I."/>
            <person name="Haussler D."/>
            <person name="Kent J."/>
            <person name="Kiekhaus M."/>
            <person name="Furey T."/>
            <person name="Brent M."/>
            <person name="Prange C."/>
            <person name="Schreiber K."/>
            <person name="Shapiro N."/>
            <person name="Bhat N.K."/>
            <person name="Hopkins R.F."/>
            <person name="Hsie F."/>
            <person name="Driscoll T."/>
            <person name="Soares M.B."/>
            <person name="Casavant T.L."/>
            <person name="Scheetz T.E."/>
            <person name="Brown-stein M.J."/>
            <person name="Usdin T.B."/>
            <person name="Toshiyuki S."/>
            <person name="Carninci P."/>
            <person name="Piao Y."/>
            <person name="Dudekula D.B."/>
            <person name="Ko M.S."/>
            <person name="Kawakami K."/>
            <person name="Suzuki Y."/>
            <person name="Sugano S."/>
            <person name="Gruber C.E."/>
            <person name="Smith M.R."/>
            <person name="Simmons B."/>
            <person name="Moore T."/>
            <person name="Waterman R."/>
            <person name="Johnson S.L."/>
            <person name="Ruan Y."/>
            <person name="Wei C.L."/>
            <person name="Mathavan S."/>
            <person name="Gunaratne P.H."/>
            <person name="Wu J."/>
            <person name="Garcia A.M."/>
            <person name="Hulyk S.W."/>
            <person name="Fuh E."/>
            <person name="Yuan Y."/>
            <person name="Sneed A."/>
            <person name="Kowis C."/>
            <person name="Hodgson A."/>
            <person name="Muzny D.M."/>
            <person name="McPherson J."/>
            <person name="Gibbs R.A."/>
            <person name="Fahey J."/>
            <person name="Helton E."/>
            <person name="Ketteman M."/>
            <person name="Madan A."/>
            <person name="Rodrigues S."/>
            <person name="Sanchez A."/>
            <person name="Whiting M."/>
            <person name="Madari A."/>
            <person name="Young A.C."/>
            <person name="Wetherby K.D."/>
            <person name="Granite S.J."/>
            <person name="Kwong P.N."/>
            <person name="Brinkley C.P."/>
            <person name="Pearson R.L."/>
            <person name="Bouffard G.G."/>
            <person name="Blakesly R.W."/>
            <person name="Green E.D."/>
            <person name="Dickson M.C."/>
            <person name="Rodriguez A.C."/>
            <person name="Grimwood J."/>
            <person name="Schmutz J."/>
            <person name="Myers R.M."/>
            <person name="Butterfield Y.S."/>
            <person name="Griffith M."/>
            <person name="Griffith O.L."/>
            <person name="Krzywinski M.I."/>
            <person name="Liao N."/>
            <person name="Morin R."/>
            <person name="Morrin R."/>
            <person name="Palmquist D."/>
            <person name="Petrescu A.S."/>
            <person name="Skalska U."/>
            <person name="Smailus D.E."/>
            <person name="Stott J.M."/>
            <person name="Schnerch A."/>
            <person name="Schein J.E."/>
            <person name="Jones S.J."/>
            <person name="Holt R.A."/>
            <person name="Baross A."/>
            <person name="Marra M.A."/>
            <person name="Clifton S."/>
            <person name="Makowski K.A."/>
            <person name="Bosak S."/>
            <person name="Malek J."/>
        </authorList>
    </citation>
    <scope>NUCLEOTIDE SEQUENCE [LARGE SCALE MRNA]</scope>
    <source>
        <tissue evidence="3">Brain</tissue>
    </source>
</reference>
<name>Q9WU73_MOUSE</name>
<dbReference type="MGI" id="MGI:1858622">
    <property type="gene designation" value="Vamp5"/>
</dbReference>
<evidence type="ECO:0000313" key="2">
    <source>
        <dbReference type="EMBL" id="AAD29365.1"/>
    </source>
</evidence>